<feature type="chain" id="PRO_5044187399" evidence="1">
    <location>
        <begin position="24"/>
        <end position="111"/>
    </location>
</feature>
<reference evidence="2 3" key="1">
    <citation type="journal article" date="2019" name="Sci. Rep.">
        <title>Differences in resource use lead to coexistence of seed-transmitted microbial populations.</title>
        <authorList>
            <person name="Torres-Cortes G."/>
            <person name="Garcia B.J."/>
            <person name="Compant S."/>
            <person name="Rezki S."/>
            <person name="Jones P."/>
            <person name="Preveaux A."/>
            <person name="Briand M."/>
            <person name="Roulet A."/>
            <person name="Bouchez O."/>
            <person name="Jacobson D."/>
            <person name="Barret M."/>
        </authorList>
    </citation>
    <scope>NUCLEOTIDE SEQUENCE [LARGE SCALE GENOMIC DNA]</scope>
    <source>
        <strain evidence="2 3">CFBP13530</strain>
    </source>
</reference>
<evidence type="ECO:0000256" key="1">
    <source>
        <dbReference type="SAM" id="SignalP"/>
    </source>
</evidence>
<keyword evidence="1" id="KW-0732">Signal</keyword>
<sequence length="111" mass="12074">MYKTVKKNLLPLLVIVASTTASATGIPLINAGEPIKVSETSGFRCGTDGNGYVLNNGKLQPLVYSDVAVTCHDDSLWYKGRSLSFMDIVSLDAKELSAIREKYGVNNDEFK</sequence>
<comment type="caution">
    <text evidence="2">The sequence shown here is derived from an EMBL/GenBank/DDBJ whole genome shotgun (WGS) entry which is preliminary data.</text>
</comment>
<gene>
    <name evidence="2" type="ORF">EcCFBP13530_22990</name>
</gene>
<name>A0AB38NYC3_9ENTR</name>
<dbReference type="AlphaFoldDB" id="A0AB38NYC3"/>
<evidence type="ECO:0000313" key="2">
    <source>
        <dbReference type="EMBL" id="TKK13670.1"/>
    </source>
</evidence>
<evidence type="ECO:0000313" key="3">
    <source>
        <dbReference type="Proteomes" id="UP000306327"/>
    </source>
</evidence>
<dbReference type="RefSeq" id="WP_137273547.1">
    <property type="nucleotide sequence ID" value="NZ_QGAL01000013.1"/>
</dbReference>
<dbReference type="Proteomes" id="UP000306327">
    <property type="component" value="Unassembled WGS sequence"/>
</dbReference>
<dbReference type="EMBL" id="QGAL01000013">
    <property type="protein sequence ID" value="TKK13670.1"/>
    <property type="molecule type" value="Genomic_DNA"/>
</dbReference>
<organism evidence="2 3">
    <name type="scientific">Enterobacter cancerogenus</name>
    <dbReference type="NCBI Taxonomy" id="69218"/>
    <lineage>
        <taxon>Bacteria</taxon>
        <taxon>Pseudomonadati</taxon>
        <taxon>Pseudomonadota</taxon>
        <taxon>Gammaproteobacteria</taxon>
        <taxon>Enterobacterales</taxon>
        <taxon>Enterobacteriaceae</taxon>
        <taxon>Enterobacter</taxon>
        <taxon>Enterobacter cloacae complex</taxon>
    </lineage>
</organism>
<proteinExistence type="predicted"/>
<protein>
    <submittedName>
        <fullName evidence="2">Uncharacterized protein</fullName>
    </submittedName>
</protein>
<feature type="signal peptide" evidence="1">
    <location>
        <begin position="1"/>
        <end position="23"/>
    </location>
</feature>
<accession>A0AB38NYC3</accession>